<evidence type="ECO:0000313" key="3">
    <source>
        <dbReference type="Proteomes" id="UP001648503"/>
    </source>
</evidence>
<reference evidence="2 3" key="1">
    <citation type="submission" date="2021-02" db="EMBL/GenBank/DDBJ databases">
        <title>Variation within the Batrachochytrium salamandrivorans European outbreak.</title>
        <authorList>
            <person name="Kelly M."/>
            <person name="Pasmans F."/>
            <person name="Shea T.P."/>
            <person name="Munoz J.F."/>
            <person name="Carranza S."/>
            <person name="Cuomo C.A."/>
            <person name="Martel A."/>
        </authorList>
    </citation>
    <scope>NUCLEOTIDE SEQUENCE [LARGE SCALE GENOMIC DNA]</scope>
    <source>
        <strain evidence="2 3">AMFP18/2</strain>
    </source>
</reference>
<organism evidence="2 3">
    <name type="scientific">Batrachochytrium salamandrivorans</name>
    <dbReference type="NCBI Taxonomy" id="1357716"/>
    <lineage>
        <taxon>Eukaryota</taxon>
        <taxon>Fungi</taxon>
        <taxon>Fungi incertae sedis</taxon>
        <taxon>Chytridiomycota</taxon>
        <taxon>Chytridiomycota incertae sedis</taxon>
        <taxon>Chytridiomycetes</taxon>
        <taxon>Rhizophydiales</taxon>
        <taxon>Rhizophydiales incertae sedis</taxon>
        <taxon>Batrachochytrium</taxon>
    </lineage>
</organism>
<accession>A0ABQ8FEK1</accession>
<name>A0ABQ8FEK1_9FUNG</name>
<evidence type="ECO:0000256" key="1">
    <source>
        <dbReference type="SAM" id="Phobius"/>
    </source>
</evidence>
<sequence>MEPSELIAYFMAHPDLLFTDTISLFWQMLDVFVAFARKQAPKLTLQLLDATPTQVLVLLGSCLAVYLSLFVIAILMRGVMRCIVLAVKTAVFCCVLVLAMYVAQAYLLSTSGLHESTKLQGIARLAGYLRRTS</sequence>
<keyword evidence="1" id="KW-0472">Membrane</keyword>
<dbReference type="EMBL" id="JAFCIX010000172">
    <property type="protein sequence ID" value="KAH6596970.1"/>
    <property type="molecule type" value="Genomic_DNA"/>
</dbReference>
<feature type="transmembrane region" description="Helical" evidence="1">
    <location>
        <begin position="55"/>
        <end position="75"/>
    </location>
</feature>
<feature type="transmembrane region" description="Helical" evidence="1">
    <location>
        <begin position="82"/>
        <end position="103"/>
    </location>
</feature>
<proteinExistence type="predicted"/>
<protein>
    <submittedName>
        <fullName evidence="2">Uncharacterized protein</fullName>
    </submittedName>
</protein>
<keyword evidence="3" id="KW-1185">Reference proteome</keyword>
<gene>
    <name evidence="2" type="ORF">BASA50_004728</name>
</gene>
<dbReference type="Proteomes" id="UP001648503">
    <property type="component" value="Unassembled WGS sequence"/>
</dbReference>
<evidence type="ECO:0000313" key="2">
    <source>
        <dbReference type="EMBL" id="KAH6596970.1"/>
    </source>
</evidence>
<keyword evidence="1" id="KW-0812">Transmembrane</keyword>
<comment type="caution">
    <text evidence="2">The sequence shown here is derived from an EMBL/GenBank/DDBJ whole genome shotgun (WGS) entry which is preliminary data.</text>
</comment>
<keyword evidence="1" id="KW-1133">Transmembrane helix</keyword>